<evidence type="ECO:0000259" key="2">
    <source>
        <dbReference type="Pfam" id="PF03372"/>
    </source>
</evidence>
<protein>
    <submittedName>
        <fullName evidence="3">Metal-dependent hydrolase, endonuclease/exonuclease/phosphatase family</fullName>
    </submittedName>
</protein>
<dbReference type="OrthoDB" id="5293344at2"/>
<dbReference type="GO" id="GO:0004527">
    <property type="term" value="F:exonuclease activity"/>
    <property type="evidence" value="ECO:0007669"/>
    <property type="project" value="UniProtKB-KW"/>
</dbReference>
<feature type="compositionally biased region" description="Low complexity" evidence="1">
    <location>
        <begin position="13"/>
        <end position="24"/>
    </location>
</feature>
<keyword evidence="3" id="KW-0269">Exonuclease</keyword>
<dbReference type="GO" id="GO:0006506">
    <property type="term" value="P:GPI anchor biosynthetic process"/>
    <property type="evidence" value="ECO:0007669"/>
    <property type="project" value="TreeGrafter"/>
</dbReference>
<evidence type="ECO:0000313" key="4">
    <source>
        <dbReference type="Proteomes" id="UP000199603"/>
    </source>
</evidence>
<dbReference type="SUPFAM" id="SSF56219">
    <property type="entry name" value="DNase I-like"/>
    <property type="match status" value="1"/>
</dbReference>
<dbReference type="PANTHER" id="PTHR14859">
    <property type="entry name" value="CALCOFLUOR WHITE HYPERSENSITIVE PROTEIN PRECURSOR"/>
    <property type="match status" value="1"/>
</dbReference>
<keyword evidence="3" id="KW-0378">Hydrolase</keyword>
<reference evidence="3 4" key="1">
    <citation type="submission" date="2016-10" db="EMBL/GenBank/DDBJ databases">
        <authorList>
            <person name="de Groot N.N."/>
        </authorList>
    </citation>
    <scope>NUCLEOTIDE SEQUENCE [LARGE SCALE GENOMIC DNA]</scope>
    <source>
        <strain evidence="3 4">DSM 16957</strain>
    </source>
</reference>
<name>A0A1G6YK46_9GAMM</name>
<dbReference type="GO" id="GO:0016020">
    <property type="term" value="C:membrane"/>
    <property type="evidence" value="ECO:0007669"/>
    <property type="project" value="GOC"/>
</dbReference>
<evidence type="ECO:0000256" key="1">
    <source>
        <dbReference type="SAM" id="MobiDB-lite"/>
    </source>
</evidence>
<dbReference type="GO" id="GO:0004519">
    <property type="term" value="F:endonuclease activity"/>
    <property type="evidence" value="ECO:0007669"/>
    <property type="project" value="UniProtKB-KW"/>
</dbReference>
<dbReference type="EMBL" id="FNAG01000010">
    <property type="protein sequence ID" value="SDD90661.1"/>
    <property type="molecule type" value="Genomic_DNA"/>
</dbReference>
<feature type="compositionally biased region" description="Pro residues" evidence="1">
    <location>
        <begin position="1"/>
        <end position="12"/>
    </location>
</feature>
<sequence>MSKRPPSAPVAPAPGAAASPAPASTKLSVLSANIQAGARTDRYMDYVSRPWTHVLPHRDKRGNLDALAGMARGFDLVGLQETDPGSLRSGFVNQTHYLAERGRFPFWSHQPNRRMGGIATSANALLSRLEPQEVIDHPLPGRIPGRGALLARYGQGSGQLVVVVAHLSLGVKSRLAQLSFIAELIENAPRALLMGDFNCEPLAAEMQALYRRTRLLPPDRLLPSFPSWRPKRAIDHILVSEGIRVQRRWLLEGAPADHLPVAAEIEVPVAL</sequence>
<dbReference type="InterPro" id="IPR051916">
    <property type="entry name" value="GPI-anchor_lipid_remodeler"/>
</dbReference>
<dbReference type="AlphaFoldDB" id="A0A1G6YK46"/>
<dbReference type="Proteomes" id="UP000199603">
    <property type="component" value="Unassembled WGS sequence"/>
</dbReference>
<keyword evidence="4" id="KW-1185">Reference proteome</keyword>
<accession>A0A1G6YK46</accession>
<organism evidence="3 4">
    <name type="scientific">Aquimonas voraii</name>
    <dbReference type="NCBI Taxonomy" id="265719"/>
    <lineage>
        <taxon>Bacteria</taxon>
        <taxon>Pseudomonadati</taxon>
        <taxon>Pseudomonadota</taxon>
        <taxon>Gammaproteobacteria</taxon>
        <taxon>Lysobacterales</taxon>
        <taxon>Lysobacteraceae</taxon>
        <taxon>Aquimonas</taxon>
    </lineage>
</organism>
<feature type="domain" description="Endonuclease/exonuclease/phosphatase" evidence="2">
    <location>
        <begin position="31"/>
        <end position="258"/>
    </location>
</feature>
<dbReference type="InterPro" id="IPR005135">
    <property type="entry name" value="Endo/exonuclease/phosphatase"/>
</dbReference>
<keyword evidence="3" id="KW-0540">Nuclease</keyword>
<evidence type="ECO:0000313" key="3">
    <source>
        <dbReference type="EMBL" id="SDD90661.1"/>
    </source>
</evidence>
<gene>
    <name evidence="3" type="ORF">SAMN04488509_11046</name>
</gene>
<feature type="region of interest" description="Disordered" evidence="1">
    <location>
        <begin position="1"/>
        <end position="24"/>
    </location>
</feature>
<dbReference type="Gene3D" id="3.60.10.10">
    <property type="entry name" value="Endonuclease/exonuclease/phosphatase"/>
    <property type="match status" value="1"/>
</dbReference>
<dbReference type="PANTHER" id="PTHR14859:SF15">
    <property type="entry name" value="ENDONUCLEASE_EXONUCLEASE_PHOSPHATASE DOMAIN-CONTAINING PROTEIN"/>
    <property type="match status" value="1"/>
</dbReference>
<dbReference type="InterPro" id="IPR036691">
    <property type="entry name" value="Endo/exonu/phosph_ase_sf"/>
</dbReference>
<dbReference type="STRING" id="265719.SAMN04488509_11046"/>
<dbReference type="Pfam" id="PF03372">
    <property type="entry name" value="Exo_endo_phos"/>
    <property type="match status" value="1"/>
</dbReference>
<keyword evidence="3" id="KW-0255">Endonuclease</keyword>
<proteinExistence type="predicted"/>